<evidence type="ECO:0000313" key="1">
    <source>
        <dbReference type="EMBL" id="KAI3763168.1"/>
    </source>
</evidence>
<keyword evidence="2" id="KW-1185">Reference proteome</keyword>
<dbReference type="EMBL" id="CM042034">
    <property type="protein sequence ID" value="KAI3763168.1"/>
    <property type="molecule type" value="Genomic_DNA"/>
</dbReference>
<reference evidence="2" key="1">
    <citation type="journal article" date="2022" name="Mol. Ecol. Resour.">
        <title>The genomes of chicory, endive, great burdock and yacon provide insights into Asteraceae palaeo-polyploidization history and plant inulin production.</title>
        <authorList>
            <person name="Fan W."/>
            <person name="Wang S."/>
            <person name="Wang H."/>
            <person name="Wang A."/>
            <person name="Jiang F."/>
            <person name="Liu H."/>
            <person name="Zhao H."/>
            <person name="Xu D."/>
            <person name="Zhang Y."/>
        </authorList>
    </citation>
    <scope>NUCLEOTIDE SEQUENCE [LARGE SCALE GENOMIC DNA]</scope>
    <source>
        <strain evidence="2">cv. Yunnan</strain>
    </source>
</reference>
<evidence type="ECO:0000313" key="2">
    <source>
        <dbReference type="Proteomes" id="UP001056120"/>
    </source>
</evidence>
<proteinExistence type="predicted"/>
<protein>
    <submittedName>
        <fullName evidence="1">Uncharacterized protein</fullName>
    </submittedName>
</protein>
<dbReference type="Proteomes" id="UP001056120">
    <property type="component" value="Linkage Group LG17"/>
</dbReference>
<name>A0ACB9EX12_9ASTR</name>
<gene>
    <name evidence="1" type="ORF">L1987_53619</name>
</gene>
<reference evidence="1 2" key="2">
    <citation type="journal article" date="2022" name="Mol. Ecol. Resour.">
        <title>The genomes of chicory, endive, great burdock and yacon provide insights into Asteraceae paleo-polyploidization history and plant inulin production.</title>
        <authorList>
            <person name="Fan W."/>
            <person name="Wang S."/>
            <person name="Wang H."/>
            <person name="Wang A."/>
            <person name="Jiang F."/>
            <person name="Liu H."/>
            <person name="Zhao H."/>
            <person name="Xu D."/>
            <person name="Zhang Y."/>
        </authorList>
    </citation>
    <scope>NUCLEOTIDE SEQUENCE [LARGE SCALE GENOMIC DNA]</scope>
    <source>
        <strain evidence="2">cv. Yunnan</strain>
        <tissue evidence="1">Leaves</tissue>
    </source>
</reference>
<comment type="caution">
    <text evidence="1">The sequence shown here is derived from an EMBL/GenBank/DDBJ whole genome shotgun (WGS) entry which is preliminary data.</text>
</comment>
<accession>A0ACB9EX12</accession>
<organism evidence="1 2">
    <name type="scientific">Smallanthus sonchifolius</name>
    <dbReference type="NCBI Taxonomy" id="185202"/>
    <lineage>
        <taxon>Eukaryota</taxon>
        <taxon>Viridiplantae</taxon>
        <taxon>Streptophyta</taxon>
        <taxon>Embryophyta</taxon>
        <taxon>Tracheophyta</taxon>
        <taxon>Spermatophyta</taxon>
        <taxon>Magnoliopsida</taxon>
        <taxon>eudicotyledons</taxon>
        <taxon>Gunneridae</taxon>
        <taxon>Pentapetalae</taxon>
        <taxon>asterids</taxon>
        <taxon>campanulids</taxon>
        <taxon>Asterales</taxon>
        <taxon>Asteraceae</taxon>
        <taxon>Asteroideae</taxon>
        <taxon>Heliantheae alliance</taxon>
        <taxon>Millerieae</taxon>
        <taxon>Smallanthus</taxon>
    </lineage>
</organism>
<sequence length="149" mass="15878">MCCGLELGFVDVKKGGNVGKLLGELRSVDDISVACFGVGVAGVGGAVEGWCGCVAGCLVVHVLLHKVHPMDAYVFISTYFLPRTSSHSPCHQPCLISTLPPLSHSTCHHRSSSSTASTVYNSIKRLKGICRCAVPHRELRENGSGEREE</sequence>